<evidence type="ECO:0000313" key="1">
    <source>
        <dbReference type="EMBL" id="PWA13055.1"/>
    </source>
</evidence>
<evidence type="ECO:0008006" key="3">
    <source>
        <dbReference type="Google" id="ProtNLM"/>
    </source>
</evidence>
<protein>
    <recommendedName>
        <fullName evidence="3">Ethanolamine utilization protein</fullName>
    </recommendedName>
</protein>
<name>A0A2U1K725_9BACI</name>
<comment type="caution">
    <text evidence="1">The sequence shown here is derived from an EMBL/GenBank/DDBJ whole genome shotgun (WGS) entry which is preliminary data.</text>
</comment>
<evidence type="ECO:0000313" key="2">
    <source>
        <dbReference type="Proteomes" id="UP000245998"/>
    </source>
</evidence>
<accession>A0A2U1K725</accession>
<dbReference type="RefSeq" id="WP_116553341.1">
    <property type="nucleotide sequence ID" value="NZ_QCZG01000003.1"/>
</dbReference>
<dbReference type="AlphaFoldDB" id="A0A2U1K725"/>
<dbReference type="EMBL" id="QCZG01000003">
    <property type="protein sequence ID" value="PWA13055.1"/>
    <property type="molecule type" value="Genomic_DNA"/>
</dbReference>
<dbReference type="OrthoDB" id="212879at2"/>
<reference evidence="1 2" key="1">
    <citation type="submission" date="2018-04" db="EMBL/GenBank/DDBJ databases">
        <title>Camelliibacillus theae gen. nov., sp. nov., isolated from Pu'er tea.</title>
        <authorList>
            <person name="Niu L."/>
        </authorList>
    </citation>
    <scope>NUCLEOTIDE SEQUENCE [LARGE SCALE GENOMIC DNA]</scope>
    <source>
        <strain evidence="1 2">T8</strain>
    </source>
</reference>
<organism evidence="1 2">
    <name type="scientific">Pueribacillus theae</name>
    <dbReference type="NCBI Taxonomy" id="2171751"/>
    <lineage>
        <taxon>Bacteria</taxon>
        <taxon>Bacillati</taxon>
        <taxon>Bacillota</taxon>
        <taxon>Bacilli</taxon>
        <taxon>Bacillales</taxon>
        <taxon>Bacillaceae</taxon>
        <taxon>Pueribacillus</taxon>
    </lineage>
</organism>
<keyword evidence="2" id="KW-1185">Reference proteome</keyword>
<dbReference type="Proteomes" id="UP000245998">
    <property type="component" value="Unassembled WGS sequence"/>
</dbReference>
<proteinExistence type="predicted"/>
<gene>
    <name evidence="1" type="ORF">DCC39_02680</name>
</gene>
<sequence length="213" mass="24541">MIERTVIEEIVLEVLKNLDRDVFRKPDLFVINASAEEKKQLEKHWNVHSISSTCHDVPNDVQEVAFFNVTQDLIVKGALGITDTPESKMLSHLMMKGLRISLIPSIELEWILKSNEKKATNPNYVNHLLNYKNMLKSFGVYLQSLEELVPRKAHSKESTNLIKDQITFHEKLLTQRHVENSEETKIMIHKSTIVTPLARDTARKLGKSIYVIE</sequence>